<dbReference type="AlphaFoldDB" id="A0A841K341"/>
<dbReference type="RefSeq" id="WP_050060629.1">
    <property type="nucleotide sequence ID" value="NZ_JACHEK010000007.1"/>
</dbReference>
<dbReference type="EMBL" id="JACHEK010000007">
    <property type="protein sequence ID" value="MBB6145571.1"/>
    <property type="molecule type" value="Genomic_DNA"/>
</dbReference>
<sequence length="190" mass="20568">MTTARVQPTNINGVAVDQLFQTIDAIKAAPAIAKFKFRIRNQWTEGACNNSTVDTYDGAGQNLSRSKPFVLEADEPSVLLGKDTAANPVEHLLHALAACLTTSMVYHAAAQGIQIQEVESSLEGDIDLHGFLELDSNVRNGYQGIQVKFKIKADVPDDQLEKIGQLGPRHSPVFDSLTKGVPVSVTAERL</sequence>
<dbReference type="OrthoDB" id="1433018at2"/>
<dbReference type="PANTHER" id="PTHR35368:SF1">
    <property type="entry name" value="HYDROPEROXIDE REDUCTASE"/>
    <property type="match status" value="1"/>
</dbReference>
<dbReference type="SUPFAM" id="SSF82784">
    <property type="entry name" value="OsmC-like"/>
    <property type="match status" value="1"/>
</dbReference>
<dbReference type="PANTHER" id="PTHR35368">
    <property type="entry name" value="HYDROPEROXIDE REDUCTASE"/>
    <property type="match status" value="1"/>
</dbReference>
<reference evidence="1 2" key="1">
    <citation type="submission" date="2020-08" db="EMBL/GenBank/DDBJ databases">
        <title>Genomic Encyclopedia of Type Strains, Phase IV (KMG-IV): sequencing the most valuable type-strain genomes for metagenomic binning, comparative biology and taxonomic classification.</title>
        <authorList>
            <person name="Goeker M."/>
        </authorList>
    </citation>
    <scope>NUCLEOTIDE SEQUENCE [LARGE SCALE GENOMIC DNA]</scope>
    <source>
        <strain evidence="1 2">DSM 103733</strain>
    </source>
</reference>
<dbReference type="InterPro" id="IPR003718">
    <property type="entry name" value="OsmC/Ohr_fam"/>
</dbReference>
<evidence type="ECO:0000313" key="1">
    <source>
        <dbReference type="EMBL" id="MBB6145571.1"/>
    </source>
</evidence>
<evidence type="ECO:0000313" key="2">
    <source>
        <dbReference type="Proteomes" id="UP000538666"/>
    </source>
</evidence>
<proteinExistence type="predicted"/>
<dbReference type="InterPro" id="IPR036102">
    <property type="entry name" value="OsmC/Ohrsf"/>
</dbReference>
<dbReference type="InterPro" id="IPR015946">
    <property type="entry name" value="KH_dom-like_a/b"/>
</dbReference>
<dbReference type="InterPro" id="IPR052924">
    <property type="entry name" value="OsmC/Ohr_hydroprdx_reductase"/>
</dbReference>
<accession>A0A841K341</accession>
<name>A0A841K341_9BACT</name>
<comment type="caution">
    <text evidence="1">The sequence shown here is derived from an EMBL/GenBank/DDBJ whole genome shotgun (WGS) entry which is preliminary data.</text>
</comment>
<dbReference type="Proteomes" id="UP000538666">
    <property type="component" value="Unassembled WGS sequence"/>
</dbReference>
<protein>
    <submittedName>
        <fullName evidence="1">Putative OsmC-like protein</fullName>
    </submittedName>
</protein>
<dbReference type="Gene3D" id="3.30.300.20">
    <property type="match status" value="1"/>
</dbReference>
<gene>
    <name evidence="1" type="ORF">HNQ77_003532</name>
</gene>
<organism evidence="1 2">
    <name type="scientific">Silvibacterium bohemicum</name>
    <dbReference type="NCBI Taxonomy" id="1577686"/>
    <lineage>
        <taxon>Bacteria</taxon>
        <taxon>Pseudomonadati</taxon>
        <taxon>Acidobacteriota</taxon>
        <taxon>Terriglobia</taxon>
        <taxon>Terriglobales</taxon>
        <taxon>Acidobacteriaceae</taxon>
        <taxon>Silvibacterium</taxon>
    </lineage>
</organism>
<keyword evidence="2" id="KW-1185">Reference proteome</keyword>
<dbReference type="Pfam" id="PF02566">
    <property type="entry name" value="OsmC"/>
    <property type="match status" value="1"/>
</dbReference>